<feature type="region of interest" description="Disordered" evidence="1">
    <location>
        <begin position="99"/>
        <end position="133"/>
    </location>
</feature>
<proteinExistence type="predicted"/>
<feature type="compositionally biased region" description="Basic and acidic residues" evidence="1">
    <location>
        <begin position="99"/>
        <end position="122"/>
    </location>
</feature>
<dbReference type="EMBL" id="CAXKWB010013871">
    <property type="protein sequence ID" value="CAL4108872.1"/>
    <property type="molecule type" value="Genomic_DNA"/>
</dbReference>
<protein>
    <submittedName>
        <fullName evidence="2">Uncharacterized protein</fullName>
    </submittedName>
</protein>
<feature type="compositionally biased region" description="Polar residues" evidence="1">
    <location>
        <begin position="415"/>
        <end position="426"/>
    </location>
</feature>
<dbReference type="Proteomes" id="UP001497623">
    <property type="component" value="Unassembled WGS sequence"/>
</dbReference>
<sequence length="463" mass="53787">KYLGAPFAHYDNHRWRLNYKHDGQGPLLFDPSDLPFGDDEIEVCYNSKRSNHENLKEGAFRIVFKFKSDVPFKVLQYLNELPDNVEEWITKDKTIKEKEKKNEEERISATKEFNKEKVEKSASKTASSRFGRQRKPNRRYVELYKLDSAAKNQRNEDVDLDSDVSYNEDNFDESGDEYDVQLTSRNKDKVKGRSYTKKDFHERSVTSGSQVWMAGNAGYVQEKSKPKNLALFTMCDSDDQGDIDLDVKSMQRDSEHKIVEQNVIPTSWQNSILDQDGLSSLIEYGRREELMHFEKKIPPAKLGDIFIVHKEYEVDKKWHMHGKIVEEDFQLHYYGLVEETALDEECISQNPNILLLYNTSGNEFCLVHFLQENSPGAQELYKSLEKWDDTSTKGYETEKDTNVKSSSKIDKSYDGLSSNKKSQTVGKSLGRPRFQGLLHDTDLEETEMDKEKEEGRKEDYDSS</sequence>
<feature type="non-terminal residue" evidence="2">
    <location>
        <position position="1"/>
    </location>
</feature>
<feature type="compositionally biased region" description="Basic and acidic residues" evidence="1">
    <location>
        <begin position="449"/>
        <end position="463"/>
    </location>
</feature>
<evidence type="ECO:0000313" key="2">
    <source>
        <dbReference type="EMBL" id="CAL4108872.1"/>
    </source>
</evidence>
<feature type="region of interest" description="Disordered" evidence="1">
    <location>
        <begin position="392"/>
        <end position="463"/>
    </location>
</feature>
<feature type="non-terminal residue" evidence="2">
    <location>
        <position position="463"/>
    </location>
</feature>
<comment type="caution">
    <text evidence="2">The sequence shown here is derived from an EMBL/GenBank/DDBJ whole genome shotgun (WGS) entry which is preliminary data.</text>
</comment>
<accession>A0AAV2R2W2</accession>
<name>A0AAV2R2W2_MEGNR</name>
<evidence type="ECO:0000313" key="3">
    <source>
        <dbReference type="Proteomes" id="UP001497623"/>
    </source>
</evidence>
<feature type="region of interest" description="Disordered" evidence="1">
    <location>
        <begin position="154"/>
        <end position="178"/>
    </location>
</feature>
<dbReference type="AlphaFoldDB" id="A0AAV2R2W2"/>
<evidence type="ECO:0000256" key="1">
    <source>
        <dbReference type="SAM" id="MobiDB-lite"/>
    </source>
</evidence>
<feature type="compositionally biased region" description="Acidic residues" evidence="1">
    <location>
        <begin position="169"/>
        <end position="178"/>
    </location>
</feature>
<feature type="compositionally biased region" description="Basic and acidic residues" evidence="1">
    <location>
        <begin position="392"/>
        <end position="413"/>
    </location>
</feature>
<reference evidence="2 3" key="1">
    <citation type="submission" date="2024-05" db="EMBL/GenBank/DDBJ databases">
        <authorList>
            <person name="Wallberg A."/>
        </authorList>
    </citation>
    <scope>NUCLEOTIDE SEQUENCE [LARGE SCALE GENOMIC DNA]</scope>
</reference>
<keyword evidence="3" id="KW-1185">Reference proteome</keyword>
<organism evidence="2 3">
    <name type="scientific">Meganyctiphanes norvegica</name>
    <name type="common">Northern krill</name>
    <name type="synonym">Thysanopoda norvegica</name>
    <dbReference type="NCBI Taxonomy" id="48144"/>
    <lineage>
        <taxon>Eukaryota</taxon>
        <taxon>Metazoa</taxon>
        <taxon>Ecdysozoa</taxon>
        <taxon>Arthropoda</taxon>
        <taxon>Crustacea</taxon>
        <taxon>Multicrustacea</taxon>
        <taxon>Malacostraca</taxon>
        <taxon>Eumalacostraca</taxon>
        <taxon>Eucarida</taxon>
        <taxon>Euphausiacea</taxon>
        <taxon>Euphausiidae</taxon>
        <taxon>Meganyctiphanes</taxon>
    </lineage>
</organism>
<gene>
    <name evidence="2" type="ORF">MNOR_LOCUS18993</name>
</gene>